<comment type="caution">
    <text evidence="2">The sequence shown here is derived from an EMBL/GenBank/DDBJ whole genome shotgun (WGS) entry which is preliminary data.</text>
</comment>
<dbReference type="AlphaFoldDB" id="A0A4Z1HLW9"/>
<keyword evidence="1" id="KW-0472">Membrane</keyword>
<dbReference type="Proteomes" id="UP000297452">
    <property type="component" value="Unassembled WGS sequence"/>
</dbReference>
<feature type="transmembrane region" description="Helical" evidence="1">
    <location>
        <begin position="62"/>
        <end position="88"/>
    </location>
</feature>
<sequence>MELLGTTAQARHEKLGDRLRANKTRRVCIVGLIVSWIFGSAILAFGISIYVNDGYIWNGINYIEVIGLLNGSISEVISLIIAMIVTLLNESMGYVHSTALRGSLQREGQLGFNSNLRLFSSSKNSMSNSTYIKG</sequence>
<accession>A0A4Z1HLW9</accession>
<reference evidence="2 3" key="1">
    <citation type="submission" date="2017-12" db="EMBL/GenBank/DDBJ databases">
        <title>Comparative genomics of Botrytis spp.</title>
        <authorList>
            <person name="Valero-Jimenez C.A."/>
            <person name="Tapia P."/>
            <person name="Veloso J."/>
            <person name="Silva-Moreno E."/>
            <person name="Staats M."/>
            <person name="Valdes J.H."/>
            <person name="Van Kan J.A.L."/>
        </authorList>
    </citation>
    <scope>NUCLEOTIDE SEQUENCE [LARGE SCALE GENOMIC DNA]</scope>
    <source>
        <strain evidence="2 3">MUCL2120</strain>
    </source>
</reference>
<keyword evidence="3" id="KW-1185">Reference proteome</keyword>
<keyword evidence="1" id="KW-1133">Transmembrane helix</keyword>
<evidence type="ECO:0000256" key="1">
    <source>
        <dbReference type="SAM" id="Phobius"/>
    </source>
</evidence>
<proteinExistence type="predicted"/>
<organism evidence="2 3">
    <name type="scientific">Botryotinia narcissicola</name>
    <dbReference type="NCBI Taxonomy" id="278944"/>
    <lineage>
        <taxon>Eukaryota</taxon>
        <taxon>Fungi</taxon>
        <taxon>Dikarya</taxon>
        <taxon>Ascomycota</taxon>
        <taxon>Pezizomycotina</taxon>
        <taxon>Leotiomycetes</taxon>
        <taxon>Helotiales</taxon>
        <taxon>Sclerotiniaceae</taxon>
        <taxon>Botryotinia</taxon>
    </lineage>
</organism>
<protein>
    <submittedName>
        <fullName evidence="2">Uncharacterized protein</fullName>
    </submittedName>
</protein>
<keyword evidence="1" id="KW-0812">Transmembrane</keyword>
<dbReference type="STRING" id="278944.A0A4Z1HLW9"/>
<gene>
    <name evidence="2" type="ORF">BOTNAR_0406g00080</name>
</gene>
<dbReference type="OrthoDB" id="2688021at2759"/>
<feature type="transmembrane region" description="Helical" evidence="1">
    <location>
        <begin position="27"/>
        <end position="50"/>
    </location>
</feature>
<evidence type="ECO:0000313" key="2">
    <source>
        <dbReference type="EMBL" id="TGO50106.1"/>
    </source>
</evidence>
<evidence type="ECO:0000313" key="3">
    <source>
        <dbReference type="Proteomes" id="UP000297452"/>
    </source>
</evidence>
<dbReference type="EMBL" id="PQXJ01000406">
    <property type="protein sequence ID" value="TGO50106.1"/>
    <property type="molecule type" value="Genomic_DNA"/>
</dbReference>
<name>A0A4Z1HLW9_9HELO</name>